<evidence type="ECO:0000256" key="1">
    <source>
        <dbReference type="SAM" id="Phobius"/>
    </source>
</evidence>
<reference evidence="2" key="1">
    <citation type="submission" date="2018-05" db="EMBL/GenBank/DDBJ databases">
        <title>Draft genome of Mucuna pruriens seed.</title>
        <authorList>
            <person name="Nnadi N.E."/>
            <person name="Vos R."/>
            <person name="Hasami M.H."/>
            <person name="Devisetty U.K."/>
            <person name="Aguiy J.C."/>
        </authorList>
    </citation>
    <scope>NUCLEOTIDE SEQUENCE [LARGE SCALE GENOMIC DNA]</scope>
    <source>
        <strain evidence="2">JCA_2017</strain>
    </source>
</reference>
<dbReference type="Proteomes" id="UP000257109">
    <property type="component" value="Unassembled WGS sequence"/>
</dbReference>
<evidence type="ECO:0000313" key="3">
    <source>
        <dbReference type="Proteomes" id="UP000257109"/>
    </source>
</evidence>
<keyword evidence="3" id="KW-1185">Reference proteome</keyword>
<protein>
    <submittedName>
        <fullName evidence="2">Uncharacterized protein</fullName>
    </submittedName>
</protein>
<dbReference type="EMBL" id="QJKJ01010516">
    <property type="protein sequence ID" value="RDX73472.1"/>
    <property type="molecule type" value="Genomic_DNA"/>
</dbReference>
<keyword evidence="1" id="KW-1133">Transmembrane helix</keyword>
<keyword evidence="1" id="KW-0472">Membrane</keyword>
<gene>
    <name evidence="2" type="ORF">CR513_46922</name>
</gene>
<keyword evidence="1" id="KW-0812">Transmembrane</keyword>
<proteinExistence type="predicted"/>
<comment type="caution">
    <text evidence="2">The sequence shown here is derived from an EMBL/GenBank/DDBJ whole genome shotgun (WGS) entry which is preliminary data.</text>
</comment>
<dbReference type="AlphaFoldDB" id="A0A371F583"/>
<dbReference type="OrthoDB" id="1716893at2759"/>
<dbReference type="PANTHER" id="PTHR34996">
    <property type="entry name" value="OS06G0327400 PROTEIN"/>
    <property type="match status" value="1"/>
</dbReference>
<feature type="non-terminal residue" evidence="2">
    <location>
        <position position="1"/>
    </location>
</feature>
<dbReference type="PANTHER" id="PTHR34996:SF3">
    <property type="entry name" value="OS06G0327400 PROTEIN"/>
    <property type="match status" value="1"/>
</dbReference>
<organism evidence="2 3">
    <name type="scientific">Mucuna pruriens</name>
    <name type="common">Velvet bean</name>
    <name type="synonym">Dolichos pruriens</name>
    <dbReference type="NCBI Taxonomy" id="157652"/>
    <lineage>
        <taxon>Eukaryota</taxon>
        <taxon>Viridiplantae</taxon>
        <taxon>Streptophyta</taxon>
        <taxon>Embryophyta</taxon>
        <taxon>Tracheophyta</taxon>
        <taxon>Spermatophyta</taxon>
        <taxon>Magnoliopsida</taxon>
        <taxon>eudicotyledons</taxon>
        <taxon>Gunneridae</taxon>
        <taxon>Pentapetalae</taxon>
        <taxon>rosids</taxon>
        <taxon>fabids</taxon>
        <taxon>Fabales</taxon>
        <taxon>Fabaceae</taxon>
        <taxon>Papilionoideae</taxon>
        <taxon>50 kb inversion clade</taxon>
        <taxon>NPAAA clade</taxon>
        <taxon>indigoferoid/millettioid clade</taxon>
        <taxon>Phaseoleae</taxon>
        <taxon>Mucuna</taxon>
    </lineage>
</organism>
<name>A0A371F583_MUCPR</name>
<feature type="transmembrane region" description="Helical" evidence="1">
    <location>
        <begin position="87"/>
        <end position="111"/>
    </location>
</feature>
<sequence>MGHLSYNRVSSGKVSSSRCRGFRLNPRKLYVLRLRKRFNSFLRVFDSWKLSYGEAIQVLKKVVCRKGGFKRNNSTSLSWDCMKNVAIALPVNISSLVCIVSVLIFLLRVVANCGEDSKIWITT</sequence>
<accession>A0A371F583</accession>
<evidence type="ECO:0000313" key="2">
    <source>
        <dbReference type="EMBL" id="RDX73472.1"/>
    </source>
</evidence>